<dbReference type="AlphaFoldDB" id="K6ZD82"/>
<keyword evidence="2" id="KW-1185">Reference proteome</keyword>
<comment type="caution">
    <text evidence="1">The sequence shown here is derived from an EMBL/GenBank/DDBJ whole genome shotgun (WGS) entry which is preliminary data.</text>
</comment>
<name>K6ZD82_9ALTE</name>
<organism evidence="1 2">
    <name type="scientific">Brumicola pallidula DSM 14239 = ACAM 615</name>
    <dbReference type="NCBI Taxonomy" id="1121922"/>
    <lineage>
        <taxon>Bacteria</taxon>
        <taxon>Pseudomonadati</taxon>
        <taxon>Pseudomonadota</taxon>
        <taxon>Gammaproteobacteria</taxon>
        <taxon>Alteromonadales</taxon>
        <taxon>Alteromonadaceae</taxon>
        <taxon>Brumicola</taxon>
    </lineage>
</organism>
<dbReference type="EMBL" id="BAEQ01000002">
    <property type="protein sequence ID" value="GAC26918.1"/>
    <property type="molecule type" value="Genomic_DNA"/>
</dbReference>
<dbReference type="Proteomes" id="UP000006251">
    <property type="component" value="Unassembled WGS sequence"/>
</dbReference>
<gene>
    <name evidence="1" type="ORF">GPAL_0032</name>
</gene>
<evidence type="ECO:0000313" key="1">
    <source>
        <dbReference type="EMBL" id="GAC26918.1"/>
    </source>
</evidence>
<proteinExistence type="predicted"/>
<reference evidence="2" key="1">
    <citation type="journal article" date="2014" name="Environ. Microbiol.">
        <title>Comparative genomics of the marine bacterial genus Glaciecola reveals the high degree of genomic diversity and genomic characteristic for cold adaptation.</title>
        <authorList>
            <person name="Qin Q.L."/>
            <person name="Xie B.B."/>
            <person name="Yu Y."/>
            <person name="Shu Y.L."/>
            <person name="Rong J.C."/>
            <person name="Zhang Y.J."/>
            <person name="Zhao D.L."/>
            <person name="Chen X.L."/>
            <person name="Zhang X.Y."/>
            <person name="Chen B."/>
            <person name="Zhou B.C."/>
            <person name="Zhang Y.Z."/>
        </authorList>
    </citation>
    <scope>NUCLEOTIDE SEQUENCE [LARGE SCALE GENOMIC DNA]</scope>
    <source>
        <strain evidence="2">ACAM 615</strain>
    </source>
</reference>
<protein>
    <submittedName>
        <fullName evidence="1">Uncharacterized protein</fullName>
    </submittedName>
</protein>
<accession>K6ZD82</accession>
<sequence>MESLTGMSLAMLLPMEGIDEGVGISPLADETLGTPWLALVC</sequence>
<evidence type="ECO:0000313" key="2">
    <source>
        <dbReference type="Proteomes" id="UP000006251"/>
    </source>
</evidence>